<name>V9W1Q2_9RHOB</name>
<dbReference type="EMBL" id="CP006773">
    <property type="protein sequence ID" value="AHD03102.1"/>
    <property type="molecule type" value="Genomic_DNA"/>
</dbReference>
<dbReference type="PATRIC" id="fig|999552.6.peg.2285"/>
<evidence type="ECO:0000313" key="2">
    <source>
        <dbReference type="Proteomes" id="UP000018780"/>
    </source>
</evidence>
<dbReference type="AlphaFoldDB" id="V9W1Q2"/>
<accession>V9W1Q2</accession>
<sequence length="324" mass="36081">MPKVIFHLKQRQIGKSPSSRGFDLYRVIERMIADAGGQAERRVRDADIRIGTRQVAGARFEDGNLHVIDDRHVQMPNVLNAAPAYLPGFWHLDPKGVRSLSSIGSLPFRTDMVPFQYAKRFYGRLQRNFKDQRRSRHRQEQERTSLPAGAVAVFFQGSYPRAAGATRFSDIRILQDVLNGAGDRAVLVKPHPLTADVESFSALLQIAGQDPRVIPTQANVHDILAASCVSVSVNSGVAIEGFLHRTPAILYGASDLHHMAETVTRTGQFAAALERALARTGGYAQFMTWYFRNNCLEIGAPDLEPKIWEIFAQAGFPRRRFASA</sequence>
<reference evidence="1 2" key="1">
    <citation type="submission" date="2013-09" db="EMBL/GenBank/DDBJ databases">
        <authorList>
            <consortium name="DOE Joint Genome Institute"/>
            <person name="Klenk H.-P."/>
            <person name="Huntemann M."/>
            <person name="Han J."/>
            <person name="Chen A."/>
            <person name="Kyrpides N."/>
            <person name="Mavromatis K."/>
            <person name="Markowitz V."/>
            <person name="Palaniappan K."/>
            <person name="Ivanova N."/>
            <person name="Schaumberg A."/>
            <person name="Pati A."/>
            <person name="Liolios K."/>
            <person name="Nordberg H.P."/>
            <person name="Cantor M.N."/>
            <person name="Hua S.X."/>
            <person name="Woyke T."/>
        </authorList>
    </citation>
    <scope>NUCLEOTIDE SEQUENCE [LARGE SCALE GENOMIC DNA]</scope>
    <source>
        <strain evidence="1 2">DSM 14336</strain>
    </source>
</reference>
<dbReference type="Proteomes" id="UP000018780">
    <property type="component" value="Chromosome"/>
</dbReference>
<protein>
    <recommendedName>
        <fullName evidence="3">Capsule polysaccharide biosynthesis protein</fullName>
    </recommendedName>
</protein>
<gene>
    <name evidence="1" type="ORF">METH_11465</name>
</gene>
<evidence type="ECO:0008006" key="3">
    <source>
        <dbReference type="Google" id="ProtNLM"/>
    </source>
</evidence>
<dbReference type="OrthoDB" id="6713140at2"/>
<proteinExistence type="predicted"/>
<evidence type="ECO:0000313" key="1">
    <source>
        <dbReference type="EMBL" id="AHD03102.1"/>
    </source>
</evidence>
<keyword evidence="2" id="KW-1185">Reference proteome</keyword>
<dbReference type="STRING" id="999552.METH_11465"/>
<dbReference type="RefSeq" id="WP_024090533.1">
    <property type="nucleotide sequence ID" value="NC_023135.1"/>
</dbReference>
<dbReference type="KEGG" id="lmd:METH_11465"/>
<dbReference type="HOGENOM" id="CLU_881920_0_0_5"/>
<organism evidence="1 2">
    <name type="scientific">Leisingera methylohalidivorans DSM 14336</name>
    <dbReference type="NCBI Taxonomy" id="999552"/>
    <lineage>
        <taxon>Bacteria</taxon>
        <taxon>Pseudomonadati</taxon>
        <taxon>Pseudomonadota</taxon>
        <taxon>Alphaproteobacteria</taxon>
        <taxon>Rhodobacterales</taxon>
        <taxon>Roseobacteraceae</taxon>
        <taxon>Leisingera</taxon>
    </lineage>
</organism>